<dbReference type="Gene3D" id="3.30.1330.40">
    <property type="entry name" value="RutC-like"/>
    <property type="match status" value="1"/>
</dbReference>
<feature type="domain" description="Endoribonuclease L-PSP/chorismate mutase-like" evidence="1">
    <location>
        <begin position="6"/>
        <end position="143"/>
    </location>
</feature>
<keyword evidence="3" id="KW-1185">Reference proteome</keyword>
<dbReference type="PANTHER" id="PTHR43760:SF1">
    <property type="entry name" value="ENDORIBONUCLEASE L-PSP_CHORISMATE MUTASE-LIKE DOMAIN-CONTAINING PROTEIN"/>
    <property type="match status" value="1"/>
</dbReference>
<name>A0ABU5VBG2_9PSED</name>
<dbReference type="CDD" id="cd02199">
    <property type="entry name" value="YjgF_YER057c_UK114_like_1"/>
    <property type="match status" value="1"/>
</dbReference>
<dbReference type="InterPro" id="IPR013813">
    <property type="entry name" value="Endoribo_LPSP/chorism_mut-like"/>
</dbReference>
<dbReference type="RefSeq" id="WP_323452655.1">
    <property type="nucleotide sequence ID" value="NZ_JAYFUI010000061.1"/>
</dbReference>
<dbReference type="EMBL" id="JAYFUI010000061">
    <property type="protein sequence ID" value="MEA5670699.1"/>
    <property type="molecule type" value="Genomic_DNA"/>
</dbReference>
<dbReference type="Proteomes" id="UP001302573">
    <property type="component" value="Unassembled WGS sequence"/>
</dbReference>
<dbReference type="SUPFAM" id="SSF55298">
    <property type="entry name" value="YjgF-like"/>
    <property type="match status" value="1"/>
</dbReference>
<protein>
    <submittedName>
        <fullName evidence="2">RidA family protein</fullName>
    </submittedName>
</protein>
<evidence type="ECO:0000259" key="1">
    <source>
        <dbReference type="Pfam" id="PF14588"/>
    </source>
</evidence>
<proteinExistence type="predicted"/>
<dbReference type="InterPro" id="IPR035959">
    <property type="entry name" value="RutC-like_sf"/>
</dbReference>
<dbReference type="Pfam" id="PF14588">
    <property type="entry name" value="YjgF_endoribonc"/>
    <property type="match status" value="1"/>
</dbReference>
<organism evidence="2 3">
    <name type="scientific">Pseudomonas machongensis</name>
    <dbReference type="NCBI Taxonomy" id="3110229"/>
    <lineage>
        <taxon>Bacteria</taxon>
        <taxon>Pseudomonadati</taxon>
        <taxon>Pseudomonadota</taxon>
        <taxon>Gammaproteobacteria</taxon>
        <taxon>Pseudomonadales</taxon>
        <taxon>Pseudomonadaceae</taxon>
        <taxon>Pseudomonas</taxon>
    </lineage>
</organism>
<reference evidence="2 3" key="1">
    <citation type="submission" date="2023-12" db="EMBL/GenBank/DDBJ databases">
        <title>Pseudomonas machongensis sp. nov., isolated from wilted pepper plants (Capsicum annuum).</title>
        <authorList>
            <person name="Qiu M."/>
            <person name="Li Y."/>
            <person name="Liu Q."/>
            <person name="Zhang X."/>
            <person name="Huang Y."/>
            <person name="Guo R."/>
            <person name="Hu M."/>
            <person name="Zhou J."/>
            <person name="Zhou X."/>
        </authorList>
    </citation>
    <scope>NUCLEOTIDE SEQUENCE [LARGE SCALE GENOMIC DNA]</scope>
    <source>
        <strain evidence="2 3">MH2</strain>
    </source>
</reference>
<gene>
    <name evidence="2" type="ORF">VA602_05040</name>
</gene>
<accession>A0ABU5VBG2</accession>
<comment type="caution">
    <text evidence="2">The sequence shown here is derived from an EMBL/GenBank/DDBJ whole genome shotgun (WGS) entry which is preliminary data.</text>
</comment>
<sequence length="152" mass="16329">MSPREKLHSLGLSLPEAPAPKGDYVPVVVHQHVAYVSGQVCRLERDVITGPARADTPDQTLALAANTCVLRALSALEQAIGDLGKVERVLFMRGFVYAEDGYEQYSKVLDHGSRLLIEVFGERGRHARSALGVAGLPSSGLLEVELVVAVRG</sequence>
<evidence type="ECO:0000313" key="3">
    <source>
        <dbReference type="Proteomes" id="UP001302573"/>
    </source>
</evidence>
<dbReference type="PANTHER" id="PTHR43760">
    <property type="entry name" value="ENDORIBONUCLEASE-RELATED"/>
    <property type="match status" value="1"/>
</dbReference>
<evidence type="ECO:0000313" key="2">
    <source>
        <dbReference type="EMBL" id="MEA5670699.1"/>
    </source>
</evidence>